<proteinExistence type="inferred from homology"/>
<feature type="compositionally biased region" description="Low complexity" evidence="6">
    <location>
        <begin position="799"/>
        <end position="811"/>
    </location>
</feature>
<dbReference type="PANTHER" id="PTHR15607">
    <property type="entry name" value="SYNAPTONEMAL COMPLEX PROTEIN-RELATED"/>
    <property type="match status" value="1"/>
</dbReference>
<feature type="compositionally biased region" description="Basic and acidic residues" evidence="6">
    <location>
        <begin position="667"/>
        <end position="680"/>
    </location>
</feature>
<feature type="region of interest" description="Disordered" evidence="6">
    <location>
        <begin position="657"/>
        <end position="680"/>
    </location>
</feature>
<feature type="region of interest" description="Disordered" evidence="6">
    <location>
        <begin position="975"/>
        <end position="1006"/>
    </location>
</feature>
<feature type="compositionally biased region" description="Polar residues" evidence="6">
    <location>
        <begin position="580"/>
        <end position="598"/>
    </location>
</feature>
<feature type="compositionally biased region" description="Basic and acidic residues" evidence="6">
    <location>
        <begin position="599"/>
        <end position="609"/>
    </location>
</feature>
<reference evidence="10" key="1">
    <citation type="submission" date="2025-08" db="UniProtKB">
        <authorList>
            <consortium name="RefSeq"/>
        </authorList>
    </citation>
    <scope>IDENTIFICATION</scope>
</reference>
<keyword evidence="9" id="KW-1185">Reference proteome</keyword>
<dbReference type="Pfam" id="PF18581">
    <property type="entry name" value="SYCP2_ARLD"/>
    <property type="match status" value="1"/>
</dbReference>
<dbReference type="InterPro" id="IPR040560">
    <property type="entry name" value="SYCP2_SLD"/>
</dbReference>
<evidence type="ECO:0000256" key="3">
    <source>
        <dbReference type="ARBA" id="ARBA00007960"/>
    </source>
</evidence>
<organism evidence="9 10">
    <name type="scientific">Pogona vitticeps</name>
    <name type="common">central bearded dragon</name>
    <dbReference type="NCBI Taxonomy" id="103695"/>
    <lineage>
        <taxon>Eukaryota</taxon>
        <taxon>Metazoa</taxon>
        <taxon>Chordata</taxon>
        <taxon>Craniata</taxon>
        <taxon>Vertebrata</taxon>
        <taxon>Euteleostomi</taxon>
        <taxon>Lepidosauria</taxon>
        <taxon>Squamata</taxon>
        <taxon>Bifurcata</taxon>
        <taxon>Unidentata</taxon>
        <taxon>Episquamata</taxon>
        <taxon>Toxicofera</taxon>
        <taxon>Iguania</taxon>
        <taxon>Acrodonta</taxon>
        <taxon>Agamidae</taxon>
        <taxon>Amphibolurinae</taxon>
        <taxon>Pogona</taxon>
    </lineage>
</organism>
<dbReference type="InterPro" id="IPR024835">
    <property type="entry name" value="SYCP2-like"/>
</dbReference>
<dbReference type="InterPro" id="IPR041322">
    <property type="entry name" value="SYCP2_ARLD"/>
</dbReference>
<evidence type="ECO:0000256" key="1">
    <source>
        <dbReference type="ARBA" id="ARBA00004123"/>
    </source>
</evidence>
<feature type="region of interest" description="Disordered" evidence="6">
    <location>
        <begin position="795"/>
        <end position="827"/>
    </location>
</feature>
<keyword evidence="5" id="KW-0539">Nucleus</keyword>
<accession>A0ABM5G5G6</accession>
<dbReference type="RefSeq" id="XP_072852894.1">
    <property type="nucleotide sequence ID" value="XM_072996793.1"/>
</dbReference>
<protein>
    <submittedName>
        <fullName evidence="10">Synaptonemal complex protein 2</fullName>
    </submittedName>
</protein>
<evidence type="ECO:0000313" key="10">
    <source>
        <dbReference type="RefSeq" id="XP_072852894.1"/>
    </source>
</evidence>
<evidence type="ECO:0000256" key="4">
    <source>
        <dbReference type="ARBA" id="ARBA00022454"/>
    </source>
</evidence>
<comment type="similarity">
    <text evidence="3">Belongs to the SYCP2 family.</text>
</comment>
<dbReference type="Proteomes" id="UP001652642">
    <property type="component" value="Chromosome 4"/>
</dbReference>
<feature type="compositionally biased region" description="Basic residues" evidence="6">
    <location>
        <begin position="910"/>
        <end position="919"/>
    </location>
</feature>
<evidence type="ECO:0000256" key="5">
    <source>
        <dbReference type="ARBA" id="ARBA00023242"/>
    </source>
</evidence>
<evidence type="ECO:0000313" key="9">
    <source>
        <dbReference type="Proteomes" id="UP001652642"/>
    </source>
</evidence>
<dbReference type="PANTHER" id="PTHR15607:SF12">
    <property type="entry name" value="SYNAPTONEMAL COMPLEX PROTEIN 2"/>
    <property type="match status" value="1"/>
</dbReference>
<name>A0ABM5G5G6_9SAUR</name>
<sequence length="1433" mass="163452">MVTWFEKAKGFLENNTNEKNNKLTVLFEDFFDILMVVHDTSSKGKIQILENFILRTCALATDKNINIYIQQEAVRKLNTMLNAMPRDIRKKIISTKEMLHVMNDMGKRILEAGDYDLQVAITEALCRMTSEKQRGELASQWFSMEFISNAFKGIKDSEFETDCRKFLNQVNGMLGDKRRVFTYPCLSAILDNYELQIPADDNLEEFWIDFNTGSRSVSFYVAADDEGNQWETICIPEEEVDTYIIEEKDQKKVLIIHVNNPISVDTKEGDKITLHFDSALEIADAVSKVYGATKCKGFTRKNAMSIAKTTVHVIFDESGSQVLVPESQMSPLNEGSKLDEKGYALHRHSKTQMALNQKADKVDFQTVQSIITPGKRKMSEASMIVPSSASLSMQSTLPLANTSTPRKSRVKMPLQIMSSVEKNSTFSIRDKRTMEFSFESACSATRPLGKNKSVEQKTEGVINIVHNEEDVDTGEKEKLNEVIDIIFDSRQEGRSDKQLMPDSGVTGIKIQKRQMCSVPEKIISNCSKQTGSASRSAFYQGSSLSDRAAKQRAFSSIFEMTSELRNKQQCSGKNMKEQQNETNKIPTKNVTRNSAESQNRFKDVDEKTSRSSKIVSTKPEMPLNATSMNSLVNLKHSELVIEKNDYDDGFEGTVTSCDLSSGKKTTKKTDRGKSEKEAESKEIVEAAEMLINNISGRYKQNSGVKNTRKMSQTFSEKSTSFKKSGFSVSKKKSLNRSYGNLETTTLLNVTAKHLTNDVYNFNLSGFDEPTIKLGVQEFHLTKLEAAADFSMKMNHGTEGKSINQKKQNNKNGRNKSKKHLFSDTDTECRGDDTKTDISWLRESNRKPKPQLVDYSRIRKQKKSETLEANKISMSPPMKERFKKMESITNKTHVSKKRSDNDIEKIIQPTRSKRPRRAAQSKKCYKELSNSETESEKEEPLEDFIKKNMTEHKPVKHNAVKQPKIQQHMSLTETKKEKMVKQPKRVVKSRGCEPQTQTELSPPSSFESPVYLEKMRCCEKYAEEESMEEHTSLRVSSSSPCLQELTPEIVESSGNKTFSGLGKINGESIQLKQLPEKGRKLVFETEELPPVLSPVSLTNLSPFTMRKKVPSVQNEEVSKLQEKIYYPSEAGSIKICSLSRSSDIEQKDFSEGLVKKAREESISPSQLSTPNRNREELCHKESLAYIHESGPTIHTDFKRLYRADMESDSDEEEIRREETKTKLLPRKLFKTDDNTSKVSENLSSLSLNDTSVFDGEGWDADTSSVGVICQKLHKETARKIQNRSKRIENFTKQSLKMTHEHMNIIGSELHKHRAKQLENLHSCLIKELESFEKDSQALRNVEKDFANFSKKQCEMFSTYNKNEQRRLQNIKTSFEKNIYHNADSEQDIFISQMHRIKEDMKGIQERLLKEMHEEELLNVRKGLQSLFMAENMKF</sequence>
<keyword evidence="4" id="KW-0158">Chromosome</keyword>
<dbReference type="GeneID" id="110084727"/>
<comment type="subcellular location">
    <subcellularLocation>
        <location evidence="2">Chromosome</location>
    </subcellularLocation>
    <subcellularLocation>
        <location evidence="1">Nucleus</location>
    </subcellularLocation>
</comment>
<dbReference type="Pfam" id="PF18584">
    <property type="entry name" value="SYCP2_SLD"/>
    <property type="match status" value="1"/>
</dbReference>
<evidence type="ECO:0000259" key="8">
    <source>
        <dbReference type="Pfam" id="PF18584"/>
    </source>
</evidence>
<feature type="region of interest" description="Disordered" evidence="6">
    <location>
        <begin position="566"/>
        <end position="615"/>
    </location>
</feature>
<evidence type="ECO:0000259" key="7">
    <source>
        <dbReference type="Pfam" id="PF18581"/>
    </source>
</evidence>
<feature type="region of interest" description="Disordered" evidence="6">
    <location>
        <begin position="889"/>
        <end position="940"/>
    </location>
</feature>
<feature type="compositionally biased region" description="Polar residues" evidence="6">
    <location>
        <begin position="993"/>
        <end position="1006"/>
    </location>
</feature>
<gene>
    <name evidence="10" type="primary">SYCP2</name>
</gene>
<evidence type="ECO:0000256" key="6">
    <source>
        <dbReference type="SAM" id="MobiDB-lite"/>
    </source>
</evidence>
<feature type="domain" description="Synaptonemal complex protein 2 Spt16M-like" evidence="8">
    <location>
        <begin position="180"/>
        <end position="291"/>
    </location>
</feature>
<evidence type="ECO:0000256" key="2">
    <source>
        <dbReference type="ARBA" id="ARBA00004286"/>
    </source>
</evidence>
<feature type="domain" description="Synaptonemal complex protein 2 armadillo-repeat-like" evidence="7">
    <location>
        <begin position="1"/>
        <end position="87"/>
    </location>
</feature>